<dbReference type="PANTHER" id="PTHR43718">
    <property type="entry name" value="LON PROTEASE"/>
    <property type="match status" value="1"/>
</dbReference>
<evidence type="ECO:0000259" key="2">
    <source>
        <dbReference type="SMART" id="SM00382"/>
    </source>
</evidence>
<evidence type="ECO:0000256" key="1">
    <source>
        <dbReference type="SAM" id="MobiDB-lite"/>
    </source>
</evidence>
<dbReference type="InterPro" id="IPR003959">
    <property type="entry name" value="ATPase_AAA_core"/>
</dbReference>
<name>A0ABU7T8G8_9HYPH</name>
<reference evidence="3 4" key="1">
    <citation type="journal article" date="2012" name="Genet. Mol. Biol.">
        <title>Analysis of 16S rRNA and mxaF genes revealing insights into Methylobacterium niche-specific plant association.</title>
        <authorList>
            <person name="Dourado M.N."/>
            <person name="Andreote F.D."/>
            <person name="Dini-Andreote F."/>
            <person name="Conti R."/>
            <person name="Araujo J.M."/>
            <person name="Araujo W.L."/>
        </authorList>
    </citation>
    <scope>NUCLEOTIDE SEQUENCE [LARGE SCALE GENOMIC DNA]</scope>
    <source>
        <strain evidence="3 4">SR1.6/4</strain>
    </source>
</reference>
<proteinExistence type="predicted"/>
<gene>
    <name evidence="3" type="ORF">MRSR164_08570</name>
</gene>
<evidence type="ECO:0000313" key="4">
    <source>
        <dbReference type="Proteomes" id="UP001349262"/>
    </source>
</evidence>
<evidence type="ECO:0000313" key="3">
    <source>
        <dbReference type="EMBL" id="MEE7456831.1"/>
    </source>
</evidence>
<dbReference type="InterPro" id="IPR003593">
    <property type="entry name" value="AAA+_ATPase"/>
</dbReference>
<dbReference type="SMART" id="SM00382">
    <property type="entry name" value="AAA"/>
    <property type="match status" value="1"/>
</dbReference>
<feature type="domain" description="AAA+ ATPase" evidence="2">
    <location>
        <begin position="323"/>
        <end position="470"/>
    </location>
</feature>
<sequence>MKKPPRAAFAPTRELYACNASLINDSVAQDGAAWVRHTLATGPELDIAVGSWTDPVVLPFLRGVERSFADCRAAGERPAAKEMLSERIVDHLRLGHDVLVDDDGFDRPLMPGALARLAYYSVSYGALMAKPYAQDALIDLARMSPPGDVIHYVAYGLALMTDVHPHFATPNDFATRDVCLVVPSALALGLEHLPAIGPAATTAPLDVAEENTDCEGVVRWRQNPPPPRPRPKAEPVAKAAPEPEPQAPGVVVFPADVAEAVGKGDNRREVERFLGKALGARLPLVPVPENWDYWENAVNIESPWLAPLSRAVRLSQGNRTHWGHAVICAVGAPGSGKTYHARRIAQVSKLPFARVNCEATSDNAIGGSSIRWQTGHPSFVESLLAGEGKASGAALLDEIDKSAGGRRSNGGDPLDLLHGWFEVETARAWRSTYLLSNVNLSHVVFLLTANSLDGLPSSLVDRMTVVKVNEPGPEHLRHLAQVLAFETCRQVGQDIGFGCLEDIEFAALADAWRGGSIRRLRRLVEAVLRARESGPAAMPRH</sequence>
<dbReference type="EMBL" id="MLBY01000004">
    <property type="protein sequence ID" value="MEE7456831.1"/>
    <property type="molecule type" value="Genomic_DNA"/>
</dbReference>
<keyword evidence="4" id="KW-1185">Reference proteome</keyword>
<protein>
    <recommendedName>
        <fullName evidence="2">AAA+ ATPase domain-containing protein</fullName>
    </recommendedName>
</protein>
<comment type="caution">
    <text evidence="3">The sequence shown here is derived from an EMBL/GenBank/DDBJ whole genome shotgun (WGS) entry which is preliminary data.</text>
</comment>
<organism evidence="3 4">
    <name type="scientific">Methylobacterium radiotolerans</name>
    <dbReference type="NCBI Taxonomy" id="31998"/>
    <lineage>
        <taxon>Bacteria</taxon>
        <taxon>Pseudomonadati</taxon>
        <taxon>Pseudomonadota</taxon>
        <taxon>Alphaproteobacteria</taxon>
        <taxon>Hyphomicrobiales</taxon>
        <taxon>Methylobacteriaceae</taxon>
        <taxon>Methylobacterium</taxon>
    </lineage>
</organism>
<dbReference type="Gene3D" id="3.40.50.300">
    <property type="entry name" value="P-loop containing nucleotide triphosphate hydrolases"/>
    <property type="match status" value="1"/>
</dbReference>
<dbReference type="SUPFAM" id="SSF52540">
    <property type="entry name" value="P-loop containing nucleoside triphosphate hydrolases"/>
    <property type="match status" value="1"/>
</dbReference>
<dbReference type="InterPro" id="IPR027065">
    <property type="entry name" value="Lon_Prtase"/>
</dbReference>
<dbReference type="Proteomes" id="UP001349262">
    <property type="component" value="Unassembled WGS sequence"/>
</dbReference>
<dbReference type="InterPro" id="IPR027417">
    <property type="entry name" value="P-loop_NTPase"/>
</dbReference>
<dbReference type="PANTHER" id="PTHR43718:SF2">
    <property type="entry name" value="LON PROTEASE HOMOLOG, MITOCHONDRIAL"/>
    <property type="match status" value="1"/>
</dbReference>
<dbReference type="Pfam" id="PF00004">
    <property type="entry name" value="AAA"/>
    <property type="match status" value="1"/>
</dbReference>
<feature type="region of interest" description="Disordered" evidence="1">
    <location>
        <begin position="218"/>
        <end position="249"/>
    </location>
</feature>
<accession>A0ABU7T8G8</accession>